<dbReference type="Proteomes" id="UP001556118">
    <property type="component" value="Unassembled WGS sequence"/>
</dbReference>
<evidence type="ECO:0000313" key="2">
    <source>
        <dbReference type="EMBL" id="MEW9855898.1"/>
    </source>
</evidence>
<dbReference type="RefSeq" id="WP_367774039.1">
    <property type="nucleotide sequence ID" value="NZ_JBFNXR010000048.1"/>
</dbReference>
<protein>
    <submittedName>
        <fullName evidence="2">Panacea domain-containing protein</fullName>
    </submittedName>
</protein>
<accession>A0ABV3RDH5</accession>
<dbReference type="EMBL" id="JBFNXR010000048">
    <property type="protein sequence ID" value="MEW9855898.1"/>
    <property type="molecule type" value="Genomic_DNA"/>
</dbReference>
<evidence type="ECO:0000259" key="1">
    <source>
        <dbReference type="Pfam" id="PF13274"/>
    </source>
</evidence>
<gene>
    <name evidence="2" type="ORF">ABUH87_12185</name>
</gene>
<organism evidence="2 3">
    <name type="scientific">Novosphingobium rhizovicinum</name>
    <dbReference type="NCBI Taxonomy" id="3228928"/>
    <lineage>
        <taxon>Bacteria</taxon>
        <taxon>Pseudomonadati</taxon>
        <taxon>Pseudomonadota</taxon>
        <taxon>Alphaproteobacteria</taxon>
        <taxon>Sphingomonadales</taxon>
        <taxon>Sphingomonadaceae</taxon>
        <taxon>Novosphingobium</taxon>
    </lineage>
</organism>
<keyword evidence="3" id="KW-1185">Reference proteome</keyword>
<comment type="caution">
    <text evidence="2">The sequence shown here is derived from an EMBL/GenBank/DDBJ whole genome shotgun (WGS) entry which is preliminary data.</text>
</comment>
<sequence>MNRAVAIANEFLAKAGSAGLTQMQLQKLVYFAHGWTLAITGEPLTAEEPQAWNYGPVYSDLYDHTKYFGSKSIDRLLTPDDDDAARFFLHQASGLPPYKATLTPTEKDIIDRVWKRYGGLTGSRLSALTHQTKTPWSRVFAGGSGKNRTIPNGMIKDHYTTIGNSVAGAA</sequence>
<name>A0ABV3RDH5_9SPHN</name>
<evidence type="ECO:0000313" key="3">
    <source>
        <dbReference type="Proteomes" id="UP001556118"/>
    </source>
</evidence>
<dbReference type="Pfam" id="PF13274">
    <property type="entry name" value="SocA_Panacea"/>
    <property type="match status" value="1"/>
</dbReference>
<dbReference type="InterPro" id="IPR025272">
    <property type="entry name" value="SocA_Panacea"/>
</dbReference>
<reference evidence="2 3" key="1">
    <citation type="submission" date="2024-06" db="EMBL/GenBank/DDBJ databases">
        <title>Novosphingobium rhizovicinus M1R2S20.</title>
        <authorList>
            <person name="Sun J.-Q."/>
        </authorList>
    </citation>
    <scope>NUCLEOTIDE SEQUENCE [LARGE SCALE GENOMIC DNA]</scope>
    <source>
        <strain evidence="2 3">M1R2S20</strain>
    </source>
</reference>
<feature type="domain" description="Antitoxin SocA-like Panacea" evidence="1">
    <location>
        <begin position="25"/>
        <end position="136"/>
    </location>
</feature>
<proteinExistence type="predicted"/>